<dbReference type="Gene3D" id="1.10.287.1890">
    <property type="match status" value="1"/>
</dbReference>
<dbReference type="InterPro" id="IPR006901">
    <property type="entry name" value="TrmK"/>
</dbReference>
<dbReference type="PIRSF" id="PIRSF018637">
    <property type="entry name" value="TrmK"/>
    <property type="match status" value="1"/>
</dbReference>
<gene>
    <name evidence="1" type="ORF">J40TS1_09480</name>
</gene>
<dbReference type="Pfam" id="PF04816">
    <property type="entry name" value="TrmK"/>
    <property type="match status" value="1"/>
</dbReference>
<evidence type="ECO:0000313" key="2">
    <source>
        <dbReference type="Proteomes" id="UP000683139"/>
    </source>
</evidence>
<keyword evidence="2" id="KW-1185">Reference proteome</keyword>
<dbReference type="PANTHER" id="PTHR38451:SF1">
    <property type="entry name" value="TRNA (ADENINE(22)-N(1))-METHYLTRANSFERASE"/>
    <property type="match status" value="1"/>
</dbReference>
<comment type="caution">
    <text evidence="1">The sequence shown here is derived from an EMBL/GenBank/DDBJ whole genome shotgun (WGS) entry which is preliminary data.</text>
</comment>
<dbReference type="EMBL" id="BOSE01000001">
    <property type="protein sequence ID" value="GIP15306.1"/>
    <property type="molecule type" value="Genomic_DNA"/>
</dbReference>
<dbReference type="GO" id="GO:0160105">
    <property type="term" value="F:tRNA (adenine(22)-N1)-methyltransferase activity"/>
    <property type="evidence" value="ECO:0007669"/>
    <property type="project" value="InterPro"/>
</dbReference>
<dbReference type="GO" id="GO:0032259">
    <property type="term" value="P:methylation"/>
    <property type="evidence" value="ECO:0007669"/>
    <property type="project" value="UniProtKB-KW"/>
</dbReference>
<accession>A0A920CVU5</accession>
<reference evidence="1" key="1">
    <citation type="submission" date="2021-03" db="EMBL/GenBank/DDBJ databases">
        <title>Antimicrobial resistance genes in bacteria isolated from Japanese honey, and their potential for conferring macrolide and lincosamide resistance in the American foulbrood pathogen Paenibacillus larvae.</title>
        <authorList>
            <person name="Okamoto M."/>
            <person name="Kumagai M."/>
            <person name="Kanamori H."/>
            <person name="Takamatsu D."/>
        </authorList>
    </citation>
    <scope>NUCLEOTIDE SEQUENCE</scope>
    <source>
        <strain evidence="1">J40TS1</strain>
    </source>
</reference>
<keyword evidence="1" id="KW-0808">Transferase</keyword>
<dbReference type="AlphaFoldDB" id="A0A920CVU5"/>
<keyword evidence="1" id="KW-0489">Methyltransferase</keyword>
<dbReference type="Proteomes" id="UP000683139">
    <property type="component" value="Unassembled WGS sequence"/>
</dbReference>
<protein>
    <submittedName>
        <fullName evidence="1">SAM-dependent methyltransferase</fullName>
    </submittedName>
</protein>
<dbReference type="InterPro" id="IPR029063">
    <property type="entry name" value="SAM-dependent_MTases_sf"/>
</dbReference>
<organism evidence="1 2">
    <name type="scientific">Paenibacillus montaniterrae</name>
    <dbReference type="NCBI Taxonomy" id="429341"/>
    <lineage>
        <taxon>Bacteria</taxon>
        <taxon>Bacillati</taxon>
        <taxon>Bacillota</taxon>
        <taxon>Bacilli</taxon>
        <taxon>Bacillales</taxon>
        <taxon>Paenibacillaceae</taxon>
        <taxon>Paenibacillus</taxon>
    </lineage>
</organism>
<dbReference type="PANTHER" id="PTHR38451">
    <property type="entry name" value="TRNA (ADENINE(22)-N(1))-METHYLTRANSFERASE"/>
    <property type="match status" value="1"/>
</dbReference>
<sequence>MIQLSKRLQTVADYITTGHRLADIGSDHALLPVYAVQSGKVPLAVAGELNKGPWQAACQQVTNAGLSASIDVRRGNGLEVIEALEADTITICGMGGALICAILEAGHQQGKLEGVKELILQPNIGEDAVRIWLLEHDWLLQDESIVEEDGKIYEVLHAVSSKQAKQQNDKLYKGEGLPFAEPINRAILLRMGPYLLQKKDPELKRKWLAELEKLDYIAASLTQSEQESARFKLASVKQDQKLIKEVLEWLYTVKL</sequence>
<proteinExistence type="predicted"/>
<dbReference type="Gene3D" id="3.40.50.150">
    <property type="entry name" value="Vaccinia Virus protein VP39"/>
    <property type="match status" value="1"/>
</dbReference>
<name>A0A920CVU5_9BACL</name>
<evidence type="ECO:0000313" key="1">
    <source>
        <dbReference type="EMBL" id="GIP15306.1"/>
    </source>
</evidence>